<dbReference type="RefSeq" id="XP_043004146.1">
    <property type="nucleotide sequence ID" value="XM_043158791.1"/>
</dbReference>
<dbReference type="EMBL" id="CM032189">
    <property type="protein sequence ID" value="KAG7087675.1"/>
    <property type="molecule type" value="Genomic_DNA"/>
</dbReference>
<dbReference type="InterPro" id="IPR026992">
    <property type="entry name" value="DIOX_N"/>
</dbReference>
<dbReference type="PANTHER" id="PTHR47990">
    <property type="entry name" value="2-OXOGLUTARATE (2OG) AND FE(II)-DEPENDENT OXYGENASE SUPERFAMILY PROTEIN-RELATED"/>
    <property type="match status" value="1"/>
</dbReference>
<evidence type="ECO:0000259" key="2">
    <source>
        <dbReference type="PROSITE" id="PS51471"/>
    </source>
</evidence>
<dbReference type="PROSITE" id="PS51471">
    <property type="entry name" value="FE2OG_OXY"/>
    <property type="match status" value="1"/>
</dbReference>
<dbReference type="GeneID" id="66082698"/>
<dbReference type="Gene3D" id="2.60.120.330">
    <property type="entry name" value="B-lactam Antibiotic, Isopenicillin N Synthase, Chain"/>
    <property type="match status" value="1"/>
</dbReference>
<dbReference type="GO" id="GO:0046872">
    <property type="term" value="F:metal ion binding"/>
    <property type="evidence" value="ECO:0007669"/>
    <property type="project" value="UniProtKB-KW"/>
</dbReference>
<evidence type="ECO:0000313" key="4">
    <source>
        <dbReference type="Proteomes" id="UP001049176"/>
    </source>
</evidence>
<name>A0A9P7RQ80_9AGAR</name>
<reference evidence="3" key="1">
    <citation type="journal article" date="2021" name="Genome Biol. Evol.">
        <title>The assembled and annotated genome of the fairy-ring fungus Marasmius oreades.</title>
        <authorList>
            <person name="Hiltunen M."/>
            <person name="Ament-Velasquez S.L."/>
            <person name="Johannesson H."/>
        </authorList>
    </citation>
    <scope>NUCLEOTIDE SEQUENCE</scope>
    <source>
        <strain evidence="3">03SP1</strain>
    </source>
</reference>
<proteinExistence type="inferred from homology"/>
<accession>A0A9P7RQ80</accession>
<dbReference type="InterPro" id="IPR044861">
    <property type="entry name" value="IPNS-like_FE2OG_OXY"/>
</dbReference>
<organism evidence="3 4">
    <name type="scientific">Marasmius oreades</name>
    <name type="common">fairy-ring Marasmius</name>
    <dbReference type="NCBI Taxonomy" id="181124"/>
    <lineage>
        <taxon>Eukaryota</taxon>
        <taxon>Fungi</taxon>
        <taxon>Dikarya</taxon>
        <taxon>Basidiomycota</taxon>
        <taxon>Agaricomycotina</taxon>
        <taxon>Agaricomycetes</taxon>
        <taxon>Agaricomycetidae</taxon>
        <taxon>Agaricales</taxon>
        <taxon>Marasmiineae</taxon>
        <taxon>Marasmiaceae</taxon>
        <taxon>Marasmius</taxon>
    </lineage>
</organism>
<dbReference type="InterPro" id="IPR027443">
    <property type="entry name" value="IPNS-like_sf"/>
</dbReference>
<evidence type="ECO:0000256" key="1">
    <source>
        <dbReference type="RuleBase" id="RU003682"/>
    </source>
</evidence>
<feature type="domain" description="Fe2OG dioxygenase" evidence="2">
    <location>
        <begin position="194"/>
        <end position="302"/>
    </location>
</feature>
<dbReference type="InterPro" id="IPR005123">
    <property type="entry name" value="Oxoglu/Fe-dep_dioxygenase_dom"/>
</dbReference>
<dbReference type="OrthoDB" id="406156at2759"/>
<dbReference type="InterPro" id="IPR050231">
    <property type="entry name" value="Iron_ascorbate_oxido_reductase"/>
</dbReference>
<keyword evidence="1" id="KW-0479">Metal-binding</keyword>
<keyword evidence="4" id="KW-1185">Reference proteome</keyword>
<dbReference type="Pfam" id="PF14226">
    <property type="entry name" value="DIOX_N"/>
    <property type="match status" value="1"/>
</dbReference>
<comment type="caution">
    <text evidence="3">The sequence shown here is derived from an EMBL/GenBank/DDBJ whole genome shotgun (WGS) entry which is preliminary data.</text>
</comment>
<keyword evidence="1" id="KW-0408">Iron</keyword>
<dbReference type="Pfam" id="PF03171">
    <property type="entry name" value="2OG-FeII_Oxy"/>
    <property type="match status" value="1"/>
</dbReference>
<sequence length="377" mass="43107">MVSTDLENWLPPPETHAELDWAPLLTLDLSRFDKPGGKESLAAELRDASTSWGFWTVINSGIPQALVDRHFAIANMFFNQSIDEKKKVVTDYEGGGSHFGYRVPRVMEVGDEHGEKKHKVLQNVEMLNIPKIPSLDQEMTEPLHDVIKKYRSDIAEFQKLCYEKVLRRLLVLIAIILELPEDYFVERHDFCAPSEDHIRMLKYHPRSEEEDKKMKDTWLGGHTDFGSLTLLFSQPVAALQILAPSNEWKWVKPVEGGITCNAADVMSFLTKGYIKSSIHRVVRPPPDQAHLPRISLIYFLRPGNDVPMIPAPSPVLLRKGLIGKEEVNEEEIVTGYEYVRARAGYFNTRKTWKVGQKGQAEKPVFKVKHLTVQDYYV</sequence>
<dbReference type="PRINTS" id="PR00682">
    <property type="entry name" value="IPNSYNTHASE"/>
</dbReference>
<dbReference type="SUPFAM" id="SSF51197">
    <property type="entry name" value="Clavaminate synthase-like"/>
    <property type="match status" value="1"/>
</dbReference>
<dbReference type="AlphaFoldDB" id="A0A9P7RQ80"/>
<evidence type="ECO:0000313" key="3">
    <source>
        <dbReference type="EMBL" id="KAG7087675.1"/>
    </source>
</evidence>
<gene>
    <name evidence="3" type="ORF">E1B28_013623</name>
</gene>
<protein>
    <recommendedName>
        <fullName evidence="2">Fe2OG dioxygenase domain-containing protein</fullName>
    </recommendedName>
</protein>
<dbReference type="GO" id="GO:0016491">
    <property type="term" value="F:oxidoreductase activity"/>
    <property type="evidence" value="ECO:0007669"/>
    <property type="project" value="UniProtKB-KW"/>
</dbReference>
<dbReference type="Proteomes" id="UP001049176">
    <property type="component" value="Chromosome 9"/>
</dbReference>
<dbReference type="KEGG" id="more:E1B28_013623"/>
<keyword evidence="1" id="KW-0560">Oxidoreductase</keyword>
<comment type="similarity">
    <text evidence="1">Belongs to the iron/ascorbate-dependent oxidoreductase family.</text>
</comment>